<keyword evidence="11" id="KW-1185">Reference proteome</keyword>
<keyword evidence="7 8" id="KW-0472">Membrane</keyword>
<dbReference type="PANTHER" id="PTHR30614">
    <property type="entry name" value="MEMBRANE COMPONENT OF AMINO ACID ABC TRANSPORTER"/>
    <property type="match status" value="1"/>
</dbReference>
<keyword evidence="2 8" id="KW-0813">Transport</keyword>
<dbReference type="NCBIfam" id="TIGR01726">
    <property type="entry name" value="HEQRo_perm_3TM"/>
    <property type="match status" value="1"/>
</dbReference>
<dbReference type="InterPro" id="IPR010065">
    <property type="entry name" value="AA_ABC_transptr_permease_3TM"/>
</dbReference>
<sequence>MSDDIDTLIARLPSLGDSVLVTLEMTIGGAVVALIVALLLGFGSRTETLWVRGPSRVIVEFFRGTSLVVQFFWLFYVLPEFGFKLESMVVGIVALGLNYGAYGAEVVRGSINAVPTGQWEATTALNFGRLHRIRRVIFPQAWALMIPMLTNLLIQLLKGSALASTVFLHDVQFWTEQLRQATQDTYLSFGIGLLVYFAIAYVLTLLMNWLETRAKHRLGQGVPRPSLRETLRLKPREDADVRVKEVVS</sequence>
<keyword evidence="4 8" id="KW-0812">Transmembrane</keyword>
<dbReference type="EMBL" id="JBHUFB010000001">
    <property type="protein sequence ID" value="MFD1810787.1"/>
    <property type="molecule type" value="Genomic_DNA"/>
</dbReference>
<dbReference type="Proteomes" id="UP001597286">
    <property type="component" value="Unassembled WGS sequence"/>
</dbReference>
<keyword evidence="6 8" id="KW-1133">Transmembrane helix</keyword>
<dbReference type="CDD" id="cd06261">
    <property type="entry name" value="TM_PBP2"/>
    <property type="match status" value="1"/>
</dbReference>
<evidence type="ECO:0000256" key="4">
    <source>
        <dbReference type="ARBA" id="ARBA00022692"/>
    </source>
</evidence>
<evidence type="ECO:0000259" key="9">
    <source>
        <dbReference type="PROSITE" id="PS50928"/>
    </source>
</evidence>
<feature type="domain" description="ABC transmembrane type-1" evidence="9">
    <location>
        <begin position="19"/>
        <end position="207"/>
    </location>
</feature>
<evidence type="ECO:0000256" key="6">
    <source>
        <dbReference type="ARBA" id="ARBA00022989"/>
    </source>
</evidence>
<evidence type="ECO:0000256" key="3">
    <source>
        <dbReference type="ARBA" id="ARBA00022475"/>
    </source>
</evidence>
<dbReference type="InterPro" id="IPR043429">
    <property type="entry name" value="ArtM/GltK/GlnP/TcyL/YhdX-like"/>
</dbReference>
<comment type="subcellular location">
    <subcellularLocation>
        <location evidence="1 8">Cell membrane</location>
        <topology evidence="1 8">Multi-pass membrane protein</topology>
    </subcellularLocation>
</comment>
<comment type="caution">
    <text evidence="10">The sequence shown here is derived from an EMBL/GenBank/DDBJ whole genome shotgun (WGS) entry which is preliminary data.</text>
</comment>
<proteinExistence type="inferred from homology"/>
<dbReference type="PANTHER" id="PTHR30614:SF0">
    <property type="entry name" value="L-CYSTINE TRANSPORT SYSTEM PERMEASE PROTEIN TCYL"/>
    <property type="match status" value="1"/>
</dbReference>
<evidence type="ECO:0000256" key="1">
    <source>
        <dbReference type="ARBA" id="ARBA00004651"/>
    </source>
</evidence>
<keyword evidence="5" id="KW-0029">Amino-acid transport</keyword>
<gene>
    <name evidence="10" type="primary">ehuC</name>
    <name evidence="10" type="ORF">ACFSJG_01050</name>
</gene>
<evidence type="ECO:0000313" key="10">
    <source>
        <dbReference type="EMBL" id="MFD1810787.1"/>
    </source>
</evidence>
<dbReference type="PROSITE" id="PS50928">
    <property type="entry name" value="ABC_TM1"/>
    <property type="match status" value="1"/>
</dbReference>
<evidence type="ECO:0000256" key="2">
    <source>
        <dbReference type="ARBA" id="ARBA00022448"/>
    </source>
</evidence>
<comment type="similarity">
    <text evidence="8">Belongs to the binding-protein-dependent transport system permease family.</text>
</comment>
<keyword evidence="3" id="KW-1003">Cell membrane</keyword>
<evidence type="ECO:0000256" key="8">
    <source>
        <dbReference type="RuleBase" id="RU363032"/>
    </source>
</evidence>
<feature type="transmembrane region" description="Helical" evidence="8">
    <location>
        <begin position="186"/>
        <end position="210"/>
    </location>
</feature>
<dbReference type="SUPFAM" id="SSF161098">
    <property type="entry name" value="MetI-like"/>
    <property type="match status" value="1"/>
</dbReference>
<dbReference type="InterPro" id="IPR014342">
    <property type="entry name" value="Ectoine_EhuC"/>
</dbReference>
<reference evidence="11" key="1">
    <citation type="journal article" date="2019" name="Int. J. Syst. Evol. Microbiol.">
        <title>The Global Catalogue of Microorganisms (GCM) 10K type strain sequencing project: providing services to taxonomists for standard genome sequencing and annotation.</title>
        <authorList>
            <consortium name="The Broad Institute Genomics Platform"/>
            <consortium name="The Broad Institute Genome Sequencing Center for Infectious Disease"/>
            <person name="Wu L."/>
            <person name="Ma J."/>
        </authorList>
    </citation>
    <scope>NUCLEOTIDE SEQUENCE [LARGE SCALE GENOMIC DNA]</scope>
    <source>
        <strain evidence="11">DT72</strain>
    </source>
</reference>
<dbReference type="RefSeq" id="WP_378483340.1">
    <property type="nucleotide sequence ID" value="NZ_JBHUFB010000001.1"/>
</dbReference>
<evidence type="ECO:0000256" key="5">
    <source>
        <dbReference type="ARBA" id="ARBA00022970"/>
    </source>
</evidence>
<feature type="transmembrane region" description="Helical" evidence="8">
    <location>
        <begin position="61"/>
        <end position="79"/>
    </location>
</feature>
<organism evidence="10 11">
    <name type="scientific">Rhodococcus gannanensis</name>
    <dbReference type="NCBI Taxonomy" id="1960308"/>
    <lineage>
        <taxon>Bacteria</taxon>
        <taxon>Bacillati</taxon>
        <taxon>Actinomycetota</taxon>
        <taxon>Actinomycetes</taxon>
        <taxon>Mycobacteriales</taxon>
        <taxon>Nocardiaceae</taxon>
        <taxon>Rhodococcus</taxon>
    </lineage>
</organism>
<protein>
    <submittedName>
        <fullName evidence="10">Ectoine/hydroxyectoine ABC transporter permease subunit EhuC</fullName>
    </submittedName>
</protein>
<accession>A0ABW4NX66</accession>
<dbReference type="NCBIfam" id="TIGR03004">
    <property type="entry name" value="ectoine_ehuC"/>
    <property type="match status" value="1"/>
</dbReference>
<evidence type="ECO:0000256" key="7">
    <source>
        <dbReference type="ARBA" id="ARBA00023136"/>
    </source>
</evidence>
<dbReference type="InterPro" id="IPR035906">
    <property type="entry name" value="MetI-like_sf"/>
</dbReference>
<dbReference type="Pfam" id="PF00528">
    <property type="entry name" value="BPD_transp_1"/>
    <property type="match status" value="1"/>
</dbReference>
<feature type="transmembrane region" description="Helical" evidence="8">
    <location>
        <begin position="20"/>
        <end position="40"/>
    </location>
</feature>
<evidence type="ECO:0000313" key="11">
    <source>
        <dbReference type="Proteomes" id="UP001597286"/>
    </source>
</evidence>
<feature type="transmembrane region" description="Helical" evidence="8">
    <location>
        <begin position="85"/>
        <end position="102"/>
    </location>
</feature>
<dbReference type="InterPro" id="IPR000515">
    <property type="entry name" value="MetI-like"/>
</dbReference>
<dbReference type="Gene3D" id="1.10.3720.10">
    <property type="entry name" value="MetI-like"/>
    <property type="match status" value="1"/>
</dbReference>
<name>A0ABW4NX66_9NOCA</name>
<feature type="transmembrane region" description="Helical" evidence="8">
    <location>
        <begin position="136"/>
        <end position="157"/>
    </location>
</feature>